<protein>
    <recommendedName>
        <fullName evidence="4">SdpI family protein</fullName>
    </recommendedName>
</protein>
<keyword evidence="3" id="KW-1185">Reference proteome</keyword>
<dbReference type="Pfam" id="PF13630">
    <property type="entry name" value="SdpI"/>
    <property type="match status" value="1"/>
</dbReference>
<dbReference type="Proteomes" id="UP001501495">
    <property type="component" value="Unassembled WGS sequence"/>
</dbReference>
<feature type="transmembrane region" description="Helical" evidence="1">
    <location>
        <begin position="6"/>
        <end position="26"/>
    </location>
</feature>
<feature type="transmembrane region" description="Helical" evidence="1">
    <location>
        <begin position="66"/>
        <end position="83"/>
    </location>
</feature>
<sequence length="118" mass="11742">MDAALPGLLSVALVLGTVSVLLARAIEADRLPRNRLVGIRTRDTLRSDAAWLAGHRAAAATLRQSGAAALVLTALGIVVRVAGPVGPGVALVGAAALVGLCGLLVATLKAVGAARRVP</sequence>
<organism evidence="2 3">
    <name type="scientific">Nocardioides fonticola</name>
    <dbReference type="NCBI Taxonomy" id="450363"/>
    <lineage>
        <taxon>Bacteria</taxon>
        <taxon>Bacillati</taxon>
        <taxon>Actinomycetota</taxon>
        <taxon>Actinomycetes</taxon>
        <taxon>Propionibacteriales</taxon>
        <taxon>Nocardioidaceae</taxon>
        <taxon>Nocardioides</taxon>
    </lineage>
</organism>
<name>A0ABP7XX43_9ACTN</name>
<keyword evidence="1" id="KW-1133">Transmembrane helix</keyword>
<gene>
    <name evidence="2" type="ORF">GCM10022215_37150</name>
</gene>
<evidence type="ECO:0000313" key="2">
    <source>
        <dbReference type="EMBL" id="GAA4126991.1"/>
    </source>
</evidence>
<dbReference type="EMBL" id="BAAAZH010000028">
    <property type="protein sequence ID" value="GAA4126991.1"/>
    <property type="molecule type" value="Genomic_DNA"/>
</dbReference>
<comment type="caution">
    <text evidence="2">The sequence shown here is derived from an EMBL/GenBank/DDBJ whole genome shotgun (WGS) entry which is preliminary data.</text>
</comment>
<evidence type="ECO:0000256" key="1">
    <source>
        <dbReference type="SAM" id="Phobius"/>
    </source>
</evidence>
<proteinExistence type="predicted"/>
<keyword evidence="1" id="KW-0472">Membrane</keyword>
<reference evidence="3" key="1">
    <citation type="journal article" date="2019" name="Int. J. Syst. Evol. Microbiol.">
        <title>The Global Catalogue of Microorganisms (GCM) 10K type strain sequencing project: providing services to taxonomists for standard genome sequencing and annotation.</title>
        <authorList>
            <consortium name="The Broad Institute Genomics Platform"/>
            <consortium name="The Broad Institute Genome Sequencing Center for Infectious Disease"/>
            <person name="Wu L."/>
            <person name="Ma J."/>
        </authorList>
    </citation>
    <scope>NUCLEOTIDE SEQUENCE [LARGE SCALE GENOMIC DNA]</scope>
    <source>
        <strain evidence="3">JCM 16703</strain>
    </source>
</reference>
<keyword evidence="1" id="KW-0812">Transmembrane</keyword>
<dbReference type="InterPro" id="IPR025962">
    <property type="entry name" value="SdpI/YhfL"/>
</dbReference>
<feature type="transmembrane region" description="Helical" evidence="1">
    <location>
        <begin position="89"/>
        <end position="111"/>
    </location>
</feature>
<dbReference type="RefSeq" id="WP_344734974.1">
    <property type="nucleotide sequence ID" value="NZ_BAAAZH010000028.1"/>
</dbReference>
<evidence type="ECO:0000313" key="3">
    <source>
        <dbReference type="Proteomes" id="UP001501495"/>
    </source>
</evidence>
<evidence type="ECO:0008006" key="4">
    <source>
        <dbReference type="Google" id="ProtNLM"/>
    </source>
</evidence>
<accession>A0ABP7XX43</accession>